<dbReference type="Pfam" id="PF13191">
    <property type="entry name" value="AAA_16"/>
    <property type="match status" value="1"/>
</dbReference>
<sequence>MVDRAPLVGRGAELDRLDAVIGAVVGAPQGDAPGVIDLTGPAGMGKSRLLTEVCRRARARGLTVLRGRATEYERHIPFSLFTDAFADLDPEAIGGRGADPAVAPVLYGAPGPTPGPDGRPTPDGGPAPETKPVPDGEPTPDGRPAPDGRPGPRGGPGQHAGPGQDAGTGAGAGADALGGTEVPVDRFAVHRAAARLLTALARGPGDGGRRGLLLALDDLHWADPASLELLDHLVRHPPRGPVLLVVARRDRQTSASLAAALTRGVDTGAVQRLDLGPLAEQTCVEQLAPGLPPARAGRLYAASGGNPLYFLTLLQGQAAGPAVPAGGLTALLLDELTPLTTAERRTAEAVAVLGDQATAPVLAQTAEVSGHGLLDAHLAALAGRDLLRPGPGGSWSLRHPVLRTVVYENTEPRRRTGLHRRAAAALAAAGAAAAVRAHHVERALTGWDPGAADALLEAAGQAETTAPASCAHWLGVVLGILPDTPEHLARRHALQLRRARALGACGELRASRDLLMSLIAQVDGTDPDDGLRAAAVTLCASMERHLGRYGEAVALLRRELARRPAPRPADALALGLELGSCAPHVLSYTAVREDVLRTYGLALRLRNEPAAAGALTTAALGETYAGLAPATARRLADRAAVRVDALADRELADLCEPLARLAWTEFYLDRFPEAERHADRGLALARRVGPPHLLPHLLVCKAVVHMNTCRLESAVELSEEAENIARGIGSDELLGLVLGNKAQVLIPSLPPGDPAPLALAEEAVALSGVRSSWWASLGWCVLSYAALYAGDHQRARSAMLRAGRGPELTGLQPSMRPLFLEALVNAAVAAGDLQEAESWAARAAEDAARLGLPAQRASALRSAAAVRAARDEPSEATDLYVRAAAEAARAGATLWESQALLMAAPLAARAGGSRRASTLWHRGRRLAEAGGARLLTGLADLFPPAPAHPPLPHLTPREREIAALVTEGLTTPAIAARLYLSPRTVDTHLSHIFRKTGVTTRAALAALTARSAPAP</sequence>
<keyword evidence="1" id="KW-0547">Nucleotide-binding</keyword>
<evidence type="ECO:0000259" key="4">
    <source>
        <dbReference type="PROSITE" id="PS50043"/>
    </source>
</evidence>
<evidence type="ECO:0000313" key="6">
    <source>
        <dbReference type="Proteomes" id="UP001610631"/>
    </source>
</evidence>
<dbReference type="SUPFAM" id="SSF52540">
    <property type="entry name" value="P-loop containing nucleoside triphosphate hydrolases"/>
    <property type="match status" value="1"/>
</dbReference>
<dbReference type="InterPro" id="IPR000792">
    <property type="entry name" value="Tscrpt_reg_LuxR_C"/>
</dbReference>
<dbReference type="PANTHER" id="PTHR16305:SF35">
    <property type="entry name" value="TRANSCRIPTIONAL ACTIVATOR DOMAIN"/>
    <property type="match status" value="1"/>
</dbReference>
<proteinExistence type="predicted"/>
<evidence type="ECO:0000256" key="1">
    <source>
        <dbReference type="ARBA" id="ARBA00022741"/>
    </source>
</evidence>
<dbReference type="SUPFAM" id="SSF48452">
    <property type="entry name" value="TPR-like"/>
    <property type="match status" value="1"/>
</dbReference>
<gene>
    <name evidence="5" type="ORF">WDV06_27735</name>
</gene>
<dbReference type="EMBL" id="JBBDHD010000097">
    <property type="protein sequence ID" value="MFH7598855.1"/>
    <property type="molecule type" value="Genomic_DNA"/>
</dbReference>
<dbReference type="InterPro" id="IPR041664">
    <property type="entry name" value="AAA_16"/>
</dbReference>
<dbReference type="PANTHER" id="PTHR16305">
    <property type="entry name" value="TESTICULAR SOLUBLE ADENYLYL CYCLASE"/>
    <property type="match status" value="1"/>
</dbReference>
<evidence type="ECO:0000256" key="2">
    <source>
        <dbReference type="ARBA" id="ARBA00022840"/>
    </source>
</evidence>
<dbReference type="InterPro" id="IPR016032">
    <property type="entry name" value="Sig_transdc_resp-reg_C-effctor"/>
</dbReference>
<comment type="caution">
    <text evidence="5">The sequence shown here is derived from an EMBL/GenBank/DDBJ whole genome shotgun (WGS) entry which is preliminary data.</text>
</comment>
<dbReference type="PROSITE" id="PS00622">
    <property type="entry name" value="HTH_LUXR_1"/>
    <property type="match status" value="1"/>
</dbReference>
<dbReference type="SMART" id="SM00421">
    <property type="entry name" value="HTH_LUXR"/>
    <property type="match status" value="1"/>
</dbReference>
<feature type="compositionally biased region" description="Gly residues" evidence="3">
    <location>
        <begin position="151"/>
        <end position="172"/>
    </location>
</feature>
<dbReference type="Pfam" id="PF00196">
    <property type="entry name" value="GerE"/>
    <property type="match status" value="1"/>
</dbReference>
<dbReference type="PRINTS" id="PR00038">
    <property type="entry name" value="HTHLUXR"/>
</dbReference>
<feature type="domain" description="HTH luxR-type" evidence="4">
    <location>
        <begin position="947"/>
        <end position="1012"/>
    </location>
</feature>
<reference evidence="5 6" key="1">
    <citation type="submission" date="2024-03" db="EMBL/GenBank/DDBJ databases">
        <title>Whole genome sequencing of Streptomyces racemochromogenes, to identify antimicrobial biosynthetic gene clusters.</title>
        <authorList>
            <person name="Suryawanshi P."/>
            <person name="Krishnaraj P.U."/>
            <person name="Arun Y.P."/>
            <person name="Suryawanshi M.P."/>
            <person name="Rakshit O."/>
        </authorList>
    </citation>
    <scope>NUCLEOTIDE SEQUENCE [LARGE SCALE GENOMIC DNA]</scope>
    <source>
        <strain evidence="5 6">AUDT626</strain>
    </source>
</reference>
<keyword evidence="2" id="KW-0067">ATP-binding</keyword>
<feature type="compositionally biased region" description="Pro residues" evidence="3">
    <location>
        <begin position="111"/>
        <end position="149"/>
    </location>
</feature>
<accession>A0ABW7PKB3</accession>
<dbReference type="InterPro" id="IPR036388">
    <property type="entry name" value="WH-like_DNA-bd_sf"/>
</dbReference>
<name>A0ABW7PKB3_9ACTN</name>
<dbReference type="RefSeq" id="WP_395512530.1">
    <property type="nucleotide sequence ID" value="NZ_JBBDHD010000097.1"/>
</dbReference>
<feature type="region of interest" description="Disordered" evidence="3">
    <location>
        <begin position="96"/>
        <end position="177"/>
    </location>
</feature>
<dbReference type="Proteomes" id="UP001610631">
    <property type="component" value="Unassembled WGS sequence"/>
</dbReference>
<keyword evidence="6" id="KW-1185">Reference proteome</keyword>
<dbReference type="SUPFAM" id="SSF46894">
    <property type="entry name" value="C-terminal effector domain of the bipartite response regulators"/>
    <property type="match status" value="1"/>
</dbReference>
<dbReference type="InterPro" id="IPR011990">
    <property type="entry name" value="TPR-like_helical_dom_sf"/>
</dbReference>
<dbReference type="PROSITE" id="PS50043">
    <property type="entry name" value="HTH_LUXR_2"/>
    <property type="match status" value="1"/>
</dbReference>
<dbReference type="Gene3D" id="1.10.10.10">
    <property type="entry name" value="Winged helix-like DNA-binding domain superfamily/Winged helix DNA-binding domain"/>
    <property type="match status" value="1"/>
</dbReference>
<evidence type="ECO:0000313" key="5">
    <source>
        <dbReference type="EMBL" id="MFH7598855.1"/>
    </source>
</evidence>
<dbReference type="Gene3D" id="1.25.40.10">
    <property type="entry name" value="Tetratricopeptide repeat domain"/>
    <property type="match status" value="1"/>
</dbReference>
<evidence type="ECO:0000256" key="3">
    <source>
        <dbReference type="SAM" id="MobiDB-lite"/>
    </source>
</evidence>
<dbReference type="InterPro" id="IPR027417">
    <property type="entry name" value="P-loop_NTPase"/>
</dbReference>
<organism evidence="5 6">
    <name type="scientific">Streptomyces racemochromogenes</name>
    <dbReference type="NCBI Taxonomy" id="67353"/>
    <lineage>
        <taxon>Bacteria</taxon>
        <taxon>Bacillati</taxon>
        <taxon>Actinomycetota</taxon>
        <taxon>Actinomycetes</taxon>
        <taxon>Kitasatosporales</taxon>
        <taxon>Streptomycetaceae</taxon>
        <taxon>Streptomyces</taxon>
    </lineage>
</organism>
<dbReference type="CDD" id="cd06170">
    <property type="entry name" value="LuxR_C_like"/>
    <property type="match status" value="1"/>
</dbReference>
<protein>
    <submittedName>
        <fullName evidence="5">AAA family ATPase</fullName>
    </submittedName>
</protein>